<keyword evidence="7" id="KW-1185">Reference proteome</keyword>
<dbReference type="SUPFAM" id="SSF51182">
    <property type="entry name" value="RmlC-like cupins"/>
    <property type="match status" value="1"/>
</dbReference>
<organism evidence="6 7">
    <name type="scientific">Marinithermus hydrothermalis (strain DSM 14884 / JCM 11576 / T1)</name>
    <dbReference type="NCBI Taxonomy" id="869210"/>
    <lineage>
        <taxon>Bacteria</taxon>
        <taxon>Thermotogati</taxon>
        <taxon>Deinococcota</taxon>
        <taxon>Deinococci</taxon>
        <taxon>Thermales</taxon>
        <taxon>Thermaceae</taxon>
        <taxon>Marinithermus</taxon>
    </lineage>
</organism>
<evidence type="ECO:0000313" key="7">
    <source>
        <dbReference type="Proteomes" id="UP000007030"/>
    </source>
</evidence>
<comment type="cofactor">
    <cofactor evidence="3">
        <name>Zn(2+)</name>
        <dbReference type="ChEBI" id="CHEBI:29105"/>
    </cofactor>
    <text evidence="3">Binds 1 zinc ion per subunit.</text>
</comment>
<feature type="binding site" evidence="3">
    <location>
        <position position="116"/>
    </location>
    <ligand>
        <name>Zn(2+)</name>
        <dbReference type="ChEBI" id="CHEBI:29105"/>
    </ligand>
</feature>
<dbReference type="HOGENOM" id="CLU_020529_0_1_0"/>
<keyword evidence="2 3" id="KW-0862">Zinc</keyword>
<feature type="domain" description="Phosphomannose isomerase type I catalytic" evidence="5">
    <location>
        <begin position="6"/>
        <end position="107"/>
    </location>
</feature>
<reference evidence="6 7" key="1">
    <citation type="journal article" date="2012" name="Stand. Genomic Sci.">
        <title>Complete genome sequence of the aerobic, heterotroph Marinithermus hydrothermalis type strain (T1(T)) from a deep-sea hydrothermal vent chimney.</title>
        <authorList>
            <person name="Copeland A."/>
            <person name="Gu W."/>
            <person name="Yasawong M."/>
            <person name="Lapidus A."/>
            <person name="Lucas S."/>
            <person name="Deshpande S."/>
            <person name="Pagani I."/>
            <person name="Tapia R."/>
            <person name="Cheng J.F."/>
            <person name="Goodwin L.A."/>
            <person name="Pitluck S."/>
            <person name="Liolios K."/>
            <person name="Ivanova N."/>
            <person name="Mavromatis K."/>
            <person name="Mikhailova N."/>
            <person name="Pati A."/>
            <person name="Chen A."/>
            <person name="Palaniappan K."/>
            <person name="Land M."/>
            <person name="Pan C."/>
            <person name="Brambilla E.M."/>
            <person name="Rohde M."/>
            <person name="Tindall B.J."/>
            <person name="Sikorski J."/>
            <person name="Goker M."/>
            <person name="Detter J.C."/>
            <person name="Bristow J."/>
            <person name="Eisen J.A."/>
            <person name="Markowitz V."/>
            <person name="Hugenholtz P."/>
            <person name="Kyrpides N.C."/>
            <person name="Klenk H.P."/>
            <person name="Woyke T."/>
        </authorList>
    </citation>
    <scope>NUCLEOTIDE SEQUENCE [LARGE SCALE GENOMIC DNA]</scope>
    <source>
        <strain evidence="7">DSM 14884 / JCM 11576 / T1</strain>
    </source>
</reference>
<dbReference type="STRING" id="869210.Marky_1835"/>
<dbReference type="InterPro" id="IPR011051">
    <property type="entry name" value="RmlC_Cupin_sf"/>
</dbReference>
<dbReference type="InterPro" id="IPR051804">
    <property type="entry name" value="Carb_Metab_Reg_Kinase/Isom"/>
</dbReference>
<dbReference type="Proteomes" id="UP000007030">
    <property type="component" value="Chromosome"/>
</dbReference>
<keyword evidence="1 3" id="KW-0479">Metal-binding</keyword>
<dbReference type="GO" id="GO:0008270">
    <property type="term" value="F:zinc ion binding"/>
    <property type="evidence" value="ECO:0007669"/>
    <property type="project" value="InterPro"/>
</dbReference>
<dbReference type="Gene3D" id="2.60.120.10">
    <property type="entry name" value="Jelly Rolls"/>
    <property type="match status" value="1"/>
</dbReference>
<dbReference type="EC" id="5.3.1.8" evidence="6"/>
<evidence type="ECO:0000313" key="6">
    <source>
        <dbReference type="EMBL" id="AEB12567.1"/>
    </source>
</evidence>
<keyword evidence="6" id="KW-0413">Isomerase</keyword>
<dbReference type="RefSeq" id="WP_013704613.1">
    <property type="nucleotide sequence ID" value="NC_015387.1"/>
</dbReference>
<feature type="active site" evidence="4">
    <location>
        <position position="194"/>
    </location>
</feature>
<gene>
    <name evidence="6" type="ordered locus">Marky_1835</name>
</gene>
<evidence type="ECO:0000256" key="3">
    <source>
        <dbReference type="PIRSR" id="PIRSR036894-1"/>
    </source>
</evidence>
<evidence type="ECO:0000256" key="4">
    <source>
        <dbReference type="PIRSR" id="PIRSR036894-2"/>
    </source>
</evidence>
<dbReference type="CDD" id="cd07010">
    <property type="entry name" value="cupin_PMI_type_I_N_bac"/>
    <property type="match status" value="1"/>
</dbReference>
<name>F2NQY9_MARHT</name>
<dbReference type="Pfam" id="PF20511">
    <property type="entry name" value="PMI_typeI_cat"/>
    <property type="match status" value="1"/>
</dbReference>
<accession>F2NQY9</accession>
<dbReference type="eggNOG" id="COG1482">
    <property type="taxonomic scope" value="Bacteria"/>
</dbReference>
<dbReference type="KEGG" id="mhd:Marky_1835"/>
<dbReference type="GO" id="GO:0004476">
    <property type="term" value="F:mannose-6-phosphate isomerase activity"/>
    <property type="evidence" value="ECO:0007669"/>
    <property type="project" value="UniProtKB-EC"/>
</dbReference>
<evidence type="ECO:0000256" key="1">
    <source>
        <dbReference type="ARBA" id="ARBA00022723"/>
    </source>
</evidence>
<sequence>MHALKLQPQPVPRIWGGTRLPTLLNLKTQEPIGEAWLAYETNRVAEGPHAGRTIKDLLPELGPAFLGPTPHAKYGLDLPLLVKLIDTADWLSVQVHPDDHYAHTHEAHTGYHGKTEAWYILDATPGAEIIYGLERPTPRETLAQAAQDGSIWNLLHRETVHPHQLIYTPAGTIHALGPGLLLYEIQQKSDLTYRLYDYGRGRELHLEKALDVARLEPTPIPQFTPRKEGPAELLLATPAFTLRRYTLTTPTRVHTPPESFALYTRIQGEPLGETLLVGAGQSVTLGPGVWLGAAMA</sequence>
<dbReference type="PIRSF" id="PIRSF036894">
    <property type="entry name" value="PMI_Firm_short"/>
    <property type="match status" value="1"/>
</dbReference>
<dbReference type="InterPro" id="IPR014710">
    <property type="entry name" value="RmlC-like_jellyroll"/>
</dbReference>
<dbReference type="OrthoDB" id="9808275at2"/>
<proteinExistence type="predicted"/>
<dbReference type="EMBL" id="CP002630">
    <property type="protein sequence ID" value="AEB12567.1"/>
    <property type="molecule type" value="Genomic_DNA"/>
</dbReference>
<feature type="binding site" evidence="3">
    <location>
        <position position="96"/>
    </location>
    <ligand>
        <name>Zn(2+)</name>
        <dbReference type="ChEBI" id="CHEBI:29105"/>
    </ligand>
</feature>
<evidence type="ECO:0000259" key="5">
    <source>
        <dbReference type="Pfam" id="PF20511"/>
    </source>
</evidence>
<dbReference type="AlphaFoldDB" id="F2NQY9"/>
<feature type="binding site" evidence="3">
    <location>
        <position position="174"/>
    </location>
    <ligand>
        <name>Zn(2+)</name>
        <dbReference type="ChEBI" id="CHEBI:29105"/>
    </ligand>
</feature>
<dbReference type="PANTHER" id="PTHR42742">
    <property type="entry name" value="TRANSCRIPTIONAL REPRESSOR MPRA"/>
    <property type="match status" value="1"/>
</dbReference>
<dbReference type="GO" id="GO:0005975">
    <property type="term" value="P:carbohydrate metabolic process"/>
    <property type="evidence" value="ECO:0007669"/>
    <property type="project" value="InterPro"/>
</dbReference>
<dbReference type="PANTHER" id="PTHR42742:SF3">
    <property type="entry name" value="FRUCTOKINASE"/>
    <property type="match status" value="1"/>
</dbReference>
<dbReference type="InterPro" id="IPR014628">
    <property type="entry name" value="Man6P_isomerase_Firm_short"/>
</dbReference>
<evidence type="ECO:0000256" key="2">
    <source>
        <dbReference type="ARBA" id="ARBA00022833"/>
    </source>
</evidence>
<dbReference type="InterPro" id="IPR046457">
    <property type="entry name" value="PMI_typeI_cat"/>
</dbReference>
<protein>
    <submittedName>
        <fullName evidence="6">Mannose-6-phosphate isomerase</fullName>
        <ecNumber evidence="6">5.3.1.8</ecNumber>
    </submittedName>
</protein>